<dbReference type="AlphaFoldDB" id="A0A3E0E390"/>
<comment type="caution">
    <text evidence="2">The sequence shown here is derived from an EMBL/GenBank/DDBJ whole genome shotgun (WGS) entry which is preliminary data.</text>
</comment>
<gene>
    <name evidence="2" type="ORF">C8N25_10271</name>
</gene>
<keyword evidence="1" id="KW-0472">Membrane</keyword>
<keyword evidence="1" id="KW-1133">Transmembrane helix</keyword>
<keyword evidence="1" id="KW-0812">Transmembrane</keyword>
<proteinExistence type="predicted"/>
<name>A0A3E0E390_9BACT</name>
<evidence type="ECO:0000313" key="3">
    <source>
        <dbReference type="Proteomes" id="UP000256405"/>
    </source>
</evidence>
<evidence type="ECO:0000256" key="1">
    <source>
        <dbReference type="SAM" id="Phobius"/>
    </source>
</evidence>
<dbReference type="EMBL" id="QUNF01000002">
    <property type="protein sequence ID" value="REG92671.1"/>
    <property type="molecule type" value="Genomic_DNA"/>
</dbReference>
<keyword evidence="3" id="KW-1185">Reference proteome</keyword>
<dbReference type="Proteomes" id="UP000256405">
    <property type="component" value="Unassembled WGS sequence"/>
</dbReference>
<organism evidence="2 3">
    <name type="scientific">Algoriphagus antarcticus</name>
    <dbReference type="NCBI Taxonomy" id="238540"/>
    <lineage>
        <taxon>Bacteria</taxon>
        <taxon>Pseudomonadati</taxon>
        <taxon>Bacteroidota</taxon>
        <taxon>Cytophagia</taxon>
        <taxon>Cytophagales</taxon>
        <taxon>Cyclobacteriaceae</taxon>
        <taxon>Algoriphagus</taxon>
    </lineage>
</organism>
<reference evidence="2 3" key="1">
    <citation type="submission" date="2018-08" db="EMBL/GenBank/DDBJ databases">
        <title>Genomic Encyclopedia of Archaeal and Bacterial Type Strains, Phase II (KMG-II): from individual species to whole genera.</title>
        <authorList>
            <person name="Goeker M."/>
        </authorList>
    </citation>
    <scope>NUCLEOTIDE SEQUENCE [LARGE SCALE GENOMIC DNA]</scope>
    <source>
        <strain evidence="2 3">DSM 15986</strain>
    </source>
</reference>
<accession>A0A3E0E390</accession>
<evidence type="ECO:0000313" key="2">
    <source>
        <dbReference type="EMBL" id="REG92671.1"/>
    </source>
</evidence>
<sequence length="42" mass="4839">MDYLNRINFRYASLVILFGKTLMILLALDLSRKASFAKTINC</sequence>
<protein>
    <submittedName>
        <fullName evidence="2">Uncharacterized protein</fullName>
    </submittedName>
</protein>
<feature type="transmembrane region" description="Helical" evidence="1">
    <location>
        <begin position="12"/>
        <end position="30"/>
    </location>
</feature>